<evidence type="ECO:0000256" key="7">
    <source>
        <dbReference type="PIRNR" id="PIRNR000232"/>
    </source>
</evidence>
<dbReference type="InterPro" id="IPR026021">
    <property type="entry name" value="YdjA-like"/>
</dbReference>
<feature type="binding site" description="in other chain" evidence="8">
    <location>
        <begin position="18"/>
        <end position="20"/>
    </location>
    <ligand>
        <name>FMN</name>
        <dbReference type="ChEBI" id="CHEBI:58210"/>
        <note>ligand shared between dimeric partners</note>
    </ligand>
</feature>
<evidence type="ECO:0000256" key="4">
    <source>
        <dbReference type="ARBA" id="ARBA00022857"/>
    </source>
</evidence>
<feature type="binding site" description="in other chain" evidence="8">
    <location>
        <begin position="140"/>
        <end position="142"/>
    </location>
    <ligand>
        <name>FMN</name>
        <dbReference type="ChEBI" id="CHEBI:58210"/>
        <note>ligand shared between dimeric partners</note>
    </ligand>
</feature>
<comment type="similarity">
    <text evidence="1 7">Belongs to the nitroreductase family.</text>
</comment>
<sequence>MHPAPPSGAEVLGTLLDRRSTAALVEPGPDDAEVDLLLQAAATAPDHGRLRPWRFVVVDGDARERFADALEDGGLALDPDLPAGRREKLRSKAFVAPTLVAVIATPRPAAVERWEQVASAACTGFGLVLAAHALGFGAMWKSVPFRTGPLLADMFDLEADDELLGWVLVGTPSDPAATVGRPPAPLDGLAFRLDHEGRLLPH</sequence>
<keyword evidence="11" id="KW-1185">Reference proteome</keyword>
<dbReference type="InterPro" id="IPR000415">
    <property type="entry name" value="Nitroreductase-like"/>
</dbReference>
<evidence type="ECO:0000256" key="6">
    <source>
        <dbReference type="ARBA" id="ARBA00023027"/>
    </source>
</evidence>
<keyword evidence="3 7" id="KW-0288">FMN</keyword>
<evidence type="ECO:0000256" key="3">
    <source>
        <dbReference type="ARBA" id="ARBA00022643"/>
    </source>
</evidence>
<dbReference type="PANTHER" id="PTHR43821:SF1">
    <property type="entry name" value="NAD(P)H NITROREDUCTASE YDJA-RELATED"/>
    <property type="match status" value="1"/>
</dbReference>
<feature type="domain" description="Nitroreductase" evidence="9">
    <location>
        <begin position="17"/>
        <end position="170"/>
    </location>
</feature>
<evidence type="ECO:0000256" key="8">
    <source>
        <dbReference type="PIRSR" id="PIRSR000232-1"/>
    </source>
</evidence>
<dbReference type="PANTHER" id="PTHR43821">
    <property type="entry name" value="NAD(P)H NITROREDUCTASE YDJA-RELATED"/>
    <property type="match status" value="1"/>
</dbReference>
<keyword evidence="6 7" id="KW-0520">NAD</keyword>
<reference evidence="10" key="1">
    <citation type="submission" date="2023-01" db="EMBL/GenBank/DDBJ databases">
        <title>The diversity of Class Acidimicrobiia in South China Sea sediment environments and the proposal of Iamia marina sp. nov., a novel species of the genus Iamia.</title>
        <authorList>
            <person name="He Y."/>
            <person name="Tian X."/>
        </authorList>
    </citation>
    <scope>NUCLEOTIDE SEQUENCE</scope>
    <source>
        <strain evidence="10">DSM 19957</strain>
    </source>
</reference>
<evidence type="ECO:0000313" key="10">
    <source>
        <dbReference type="EMBL" id="WCO68356.1"/>
    </source>
</evidence>
<accession>A0AAE9Y9M4</accession>
<dbReference type="GO" id="GO:0016491">
    <property type="term" value="F:oxidoreductase activity"/>
    <property type="evidence" value="ECO:0007669"/>
    <property type="project" value="UniProtKB-UniRule"/>
</dbReference>
<evidence type="ECO:0000259" key="9">
    <source>
        <dbReference type="Pfam" id="PF00881"/>
    </source>
</evidence>
<keyword evidence="4 7" id="KW-0521">NADP</keyword>
<evidence type="ECO:0000313" key="11">
    <source>
        <dbReference type="Proteomes" id="UP001216390"/>
    </source>
</evidence>
<comment type="cofactor">
    <cofactor evidence="8">
        <name>FMN</name>
        <dbReference type="ChEBI" id="CHEBI:58210"/>
    </cofactor>
    <text evidence="8">Binds 1 FMN per subunit.</text>
</comment>
<keyword evidence="2 7" id="KW-0285">Flavoprotein</keyword>
<name>A0AAE9Y9M4_9ACTN</name>
<dbReference type="CDD" id="cd02135">
    <property type="entry name" value="YdjA-like"/>
    <property type="match status" value="1"/>
</dbReference>
<dbReference type="SUPFAM" id="SSF55469">
    <property type="entry name" value="FMN-dependent nitroreductase-like"/>
    <property type="match status" value="1"/>
</dbReference>
<evidence type="ECO:0000256" key="1">
    <source>
        <dbReference type="ARBA" id="ARBA00007118"/>
    </source>
</evidence>
<evidence type="ECO:0000256" key="2">
    <source>
        <dbReference type="ARBA" id="ARBA00022630"/>
    </source>
</evidence>
<dbReference type="AlphaFoldDB" id="A0AAE9Y9M4"/>
<dbReference type="Proteomes" id="UP001216390">
    <property type="component" value="Chromosome"/>
</dbReference>
<dbReference type="Pfam" id="PF00881">
    <property type="entry name" value="Nitroreductase"/>
    <property type="match status" value="1"/>
</dbReference>
<gene>
    <name evidence="10" type="ORF">PO878_06395</name>
</gene>
<dbReference type="Gene3D" id="3.40.109.10">
    <property type="entry name" value="NADH Oxidase"/>
    <property type="match status" value="1"/>
</dbReference>
<evidence type="ECO:0000256" key="5">
    <source>
        <dbReference type="ARBA" id="ARBA00023002"/>
    </source>
</evidence>
<dbReference type="InterPro" id="IPR029479">
    <property type="entry name" value="Nitroreductase"/>
</dbReference>
<organism evidence="10 11">
    <name type="scientific">Iamia majanohamensis</name>
    <dbReference type="NCBI Taxonomy" id="467976"/>
    <lineage>
        <taxon>Bacteria</taxon>
        <taxon>Bacillati</taxon>
        <taxon>Actinomycetota</taxon>
        <taxon>Acidimicrobiia</taxon>
        <taxon>Acidimicrobiales</taxon>
        <taxon>Iamiaceae</taxon>
        <taxon>Iamia</taxon>
    </lineage>
</organism>
<dbReference type="KEGG" id="ima:PO878_06395"/>
<dbReference type="PIRSF" id="PIRSF000232">
    <property type="entry name" value="YdjA"/>
    <property type="match status" value="1"/>
</dbReference>
<proteinExistence type="inferred from homology"/>
<dbReference type="RefSeq" id="WP_272737873.1">
    <property type="nucleotide sequence ID" value="NZ_CP116942.1"/>
</dbReference>
<dbReference type="EMBL" id="CP116942">
    <property type="protein sequence ID" value="WCO68356.1"/>
    <property type="molecule type" value="Genomic_DNA"/>
</dbReference>
<protein>
    <recommendedName>
        <fullName evidence="7">Putative NAD(P)H nitroreductase</fullName>
        <ecNumber evidence="7">1.-.-.-</ecNumber>
    </recommendedName>
</protein>
<dbReference type="InterPro" id="IPR052530">
    <property type="entry name" value="NAD(P)H_nitroreductase"/>
</dbReference>
<keyword evidence="5 7" id="KW-0560">Oxidoreductase</keyword>
<feature type="binding site" evidence="8">
    <location>
        <position position="47"/>
    </location>
    <ligand>
        <name>FMN</name>
        <dbReference type="ChEBI" id="CHEBI:58210"/>
        <note>ligand shared between dimeric partners</note>
    </ligand>
</feature>
<dbReference type="EC" id="1.-.-.-" evidence="7"/>